<sequence length="266" mass="30857">MFLKKNPKLAKKLPGFVYRYINRIMHIDEINELLANHGNERGIEFARSMVKHFNVHETINGIENLPTSGRFIFASNHPLGGFDALLILCNIDRLMGETITLVNDVLMSIPQLTPIFVPLNKHGGLSKDVIKQIHEAYSSDKQILIFPSGFASRRIKGTIQDFEWKKHFIAKSIEYQRDVIPIHVSGRNSGFFYSLANFRTFFKMKWNLEMFYLADETFGHKNQKFTITFGKPIPYTHFDKSKTSDQWAAEVRDIVYKLPNQLYSQH</sequence>
<organism evidence="2 3">
    <name type="scientific">Aquipluma nitroreducens</name>
    <dbReference type="NCBI Taxonomy" id="2010828"/>
    <lineage>
        <taxon>Bacteria</taxon>
        <taxon>Pseudomonadati</taxon>
        <taxon>Bacteroidota</taxon>
        <taxon>Bacteroidia</taxon>
        <taxon>Marinilabiliales</taxon>
        <taxon>Prolixibacteraceae</taxon>
        <taxon>Aquipluma</taxon>
    </lineage>
</organism>
<dbReference type="Pfam" id="PF19576">
    <property type="entry name" value="Acyltransf_2"/>
    <property type="match status" value="1"/>
</dbReference>
<dbReference type="InterPro" id="IPR045746">
    <property type="entry name" value="ACT14924-like_Acyltransf_dom"/>
</dbReference>
<dbReference type="SUPFAM" id="SSF69593">
    <property type="entry name" value="Glycerol-3-phosphate (1)-acyltransferase"/>
    <property type="match status" value="1"/>
</dbReference>
<reference evidence="2" key="1">
    <citation type="journal article" date="2020" name="Int. J. Syst. Evol. Microbiol.">
        <title>Aquipluma nitroreducens gen. nov. sp. nov., a novel facultatively anaerobic bacterium isolated from a freshwater lake.</title>
        <authorList>
            <person name="Watanabe M."/>
            <person name="Kojima H."/>
            <person name="Fukui M."/>
        </authorList>
    </citation>
    <scope>NUCLEOTIDE SEQUENCE</scope>
    <source>
        <strain evidence="2">MeG22</strain>
    </source>
</reference>
<dbReference type="Proteomes" id="UP001193389">
    <property type="component" value="Chromosome"/>
</dbReference>
<accession>A0A5K7SBA7</accession>
<evidence type="ECO:0000313" key="3">
    <source>
        <dbReference type="Proteomes" id="UP001193389"/>
    </source>
</evidence>
<dbReference type="AlphaFoldDB" id="A0A5K7SBA7"/>
<dbReference type="EMBL" id="AP018694">
    <property type="protein sequence ID" value="BBE18858.1"/>
    <property type="molecule type" value="Genomic_DNA"/>
</dbReference>
<dbReference type="KEGG" id="anf:AQPE_3028"/>
<evidence type="ECO:0000259" key="1">
    <source>
        <dbReference type="Pfam" id="PF19576"/>
    </source>
</evidence>
<protein>
    <submittedName>
        <fullName evidence="2">Hemolysin</fullName>
    </submittedName>
</protein>
<proteinExistence type="predicted"/>
<keyword evidence="3" id="KW-1185">Reference proteome</keyword>
<evidence type="ECO:0000313" key="2">
    <source>
        <dbReference type="EMBL" id="BBE18858.1"/>
    </source>
</evidence>
<feature type="domain" description="Putative acyltransferase ACT14924-like acyltransferase" evidence="1">
    <location>
        <begin position="4"/>
        <end position="262"/>
    </location>
</feature>
<gene>
    <name evidence="2" type="ORF">AQPE_3028</name>
</gene>
<name>A0A5K7SBA7_9BACT</name>